<dbReference type="GO" id="GO:0051607">
    <property type="term" value="P:defense response to virus"/>
    <property type="evidence" value="ECO:0007669"/>
    <property type="project" value="UniProtKB-KW"/>
</dbReference>
<dbReference type="GO" id="GO:0003899">
    <property type="term" value="F:DNA-directed RNA polymerase activity"/>
    <property type="evidence" value="ECO:0007669"/>
    <property type="project" value="InterPro"/>
</dbReference>
<evidence type="ECO:0000256" key="11">
    <source>
        <dbReference type="ARBA" id="ARBA00072526"/>
    </source>
</evidence>
<keyword evidence="7" id="KW-0804">Transcription</keyword>
<protein>
    <recommendedName>
        <fullName evidence="11">DNA-directed RNA polymerase III subunit RPC8</fullName>
    </recommendedName>
    <alternativeName>
        <fullName evidence="13">DNA-directed RNA polymerase III subunit H</fullName>
    </alternativeName>
    <alternativeName>
        <fullName evidence="12">DNA-directed RNA polymerase III subunit rpc8</fullName>
    </alternativeName>
</protein>
<evidence type="ECO:0000256" key="3">
    <source>
        <dbReference type="ARBA" id="ARBA00022478"/>
    </source>
</evidence>
<organism evidence="16 17">
    <name type="scientific">Diaphorina citri</name>
    <name type="common">Asian citrus psyllid</name>
    <dbReference type="NCBI Taxonomy" id="121845"/>
    <lineage>
        <taxon>Eukaryota</taxon>
        <taxon>Metazoa</taxon>
        <taxon>Ecdysozoa</taxon>
        <taxon>Arthropoda</taxon>
        <taxon>Hexapoda</taxon>
        <taxon>Insecta</taxon>
        <taxon>Pterygota</taxon>
        <taxon>Neoptera</taxon>
        <taxon>Paraneoptera</taxon>
        <taxon>Hemiptera</taxon>
        <taxon>Sternorrhyncha</taxon>
        <taxon>Psylloidea</taxon>
        <taxon>Psyllidae</taxon>
        <taxon>Diaphorininae</taxon>
        <taxon>Diaphorina</taxon>
    </lineage>
</organism>
<dbReference type="PANTHER" id="PTHR12709:SF1">
    <property type="entry name" value="DNA-DIRECTED RNA POLYMERASE III SUBUNIT RPC8"/>
    <property type="match status" value="1"/>
</dbReference>
<dbReference type="InterPro" id="IPR013238">
    <property type="entry name" value="RNA_pol_III_Rbc25"/>
</dbReference>
<dbReference type="Gene3D" id="2.40.50.140">
    <property type="entry name" value="Nucleic acid-binding proteins"/>
    <property type="match status" value="1"/>
</dbReference>
<keyword evidence="16" id="KW-1185">Reference proteome</keyword>
<evidence type="ECO:0000256" key="13">
    <source>
        <dbReference type="ARBA" id="ARBA00078855"/>
    </source>
</evidence>
<proteinExistence type="inferred from homology"/>
<dbReference type="InterPro" id="IPR005576">
    <property type="entry name" value="Rpb7-like_N"/>
</dbReference>
<evidence type="ECO:0000256" key="6">
    <source>
        <dbReference type="ARBA" id="ARBA00023118"/>
    </source>
</evidence>
<dbReference type="AlphaFoldDB" id="A0A1S3D887"/>
<sequence length="204" mass="22975">MFILSEFKDIIRTPPSQFDQTIDSCIAQSLNQKLSNKVFPNVGLCMMLYDITKIEDSVIIPGDGASHTKVEFRYVVFRPFVSEIIIGKIRSCSKEGVHVTLGFFEDILIPPEGLQQPSRFDEKEQVWVWEFDNEGDKHDLFMDPGDKIKFRVTSELFTETSPISCPDIHDGAPGSEVDTPKIPYSVTASINEPGLGILSWWQGS</sequence>
<dbReference type="Gene3D" id="3.30.1490.120">
    <property type="entry name" value="RNA polymerase Rpb7-like, N-terminal domain"/>
    <property type="match status" value="1"/>
</dbReference>
<feature type="domain" description="RNA polymerase Rpb7-like N-terminal" evidence="14">
    <location>
        <begin position="8"/>
        <end position="64"/>
    </location>
</feature>
<dbReference type="SUPFAM" id="SSF50249">
    <property type="entry name" value="Nucleic acid-binding proteins"/>
    <property type="match status" value="1"/>
</dbReference>
<dbReference type="PaxDb" id="121845-A0A1S3D887"/>
<keyword evidence="5" id="KW-0391">Immunity</keyword>
<comment type="similarity">
    <text evidence="2">Belongs to the eukaryotic RPB7/RPC8 RNA polymerase subunit family.</text>
</comment>
<evidence type="ECO:0000313" key="17">
    <source>
        <dbReference type="RefSeq" id="XP_008475615.1"/>
    </source>
</evidence>
<evidence type="ECO:0000313" key="16">
    <source>
        <dbReference type="Proteomes" id="UP000079169"/>
    </source>
</evidence>
<dbReference type="SUPFAM" id="SSF88798">
    <property type="entry name" value="N-terminal, heterodimerisation domain of RBP7 (RpoE)"/>
    <property type="match status" value="1"/>
</dbReference>
<keyword evidence="8" id="KW-0539">Nucleus</keyword>
<dbReference type="InterPro" id="IPR045113">
    <property type="entry name" value="Rpb7-like"/>
</dbReference>
<dbReference type="FunFam" id="3.30.1490.120:FF:000002">
    <property type="entry name" value="DNA-directed RNA polymerase III subunit RPC8"/>
    <property type="match status" value="1"/>
</dbReference>
<dbReference type="Pfam" id="PF08292">
    <property type="entry name" value="RNA_pol_Rbc25"/>
    <property type="match status" value="1"/>
</dbReference>
<dbReference type="InterPro" id="IPR012340">
    <property type="entry name" value="NA-bd_OB-fold"/>
</dbReference>
<evidence type="ECO:0000256" key="12">
    <source>
        <dbReference type="ARBA" id="ARBA00073027"/>
    </source>
</evidence>
<dbReference type="FunFam" id="2.40.50.140:FF:000130">
    <property type="entry name" value="DNA-directed RNA polymerase III subunit RPC8"/>
    <property type="match status" value="1"/>
</dbReference>
<evidence type="ECO:0000256" key="4">
    <source>
        <dbReference type="ARBA" id="ARBA00022588"/>
    </source>
</evidence>
<feature type="domain" description="RNA polymerase III subunit Rpc25" evidence="15">
    <location>
        <begin position="83"/>
        <end position="201"/>
    </location>
</feature>
<evidence type="ECO:0000256" key="5">
    <source>
        <dbReference type="ARBA" id="ARBA00022859"/>
    </source>
</evidence>
<dbReference type="CDD" id="cd04330">
    <property type="entry name" value="RNAP_III_Rpc25_N"/>
    <property type="match status" value="1"/>
</dbReference>
<dbReference type="OrthoDB" id="10256606at2759"/>
<evidence type="ECO:0000256" key="10">
    <source>
        <dbReference type="ARBA" id="ARBA00062626"/>
    </source>
</evidence>
<keyword evidence="6" id="KW-0051">Antiviral defense</keyword>
<dbReference type="GO" id="GO:0045087">
    <property type="term" value="P:innate immune response"/>
    <property type="evidence" value="ECO:0007669"/>
    <property type="project" value="UniProtKB-KW"/>
</dbReference>
<dbReference type="OMA" id="LGPTLWW"/>
<dbReference type="GO" id="GO:0005666">
    <property type="term" value="C:RNA polymerase III complex"/>
    <property type="evidence" value="ECO:0007669"/>
    <property type="project" value="TreeGrafter"/>
</dbReference>
<comment type="subunit">
    <text evidence="10">Component of the RNA polymerase III complex consisting of 17 subunits: a ten-subunit horseshoe-shaped catalytic core composed of POLR3A/RPC1, POLR3B/RPC2, POLR1C/RPAC1, POLR1D/RPAC2, POLR3K/RPC10, POLR2E/RPABC1, POLR2F/RPABC2, POLR2H/RPABC3, POLR2K/RPABC4 and POLR2L/RPABC5; a mobile stalk composed of two subunits POLR3H/RPC8 and CRCP/RPC9, protruding from the core and functioning primarily in transcription initiation; and additional subunits homologous to general transcription factors of the RNA polymerase II machinery, POLR3C/RPC3-POLR3F/RPC6-POLR3G/RPC7 heterotrimer required for transcription initiation and POLR3D/RPC4-POLR3E/RPC5 heterodimer involved in both transcription initiation and termination. Interacts with CRCP/RPC9. POLR3H/RPC8 and CRCP/RPC9 probably form a Pol III subcomplex.</text>
</comment>
<dbReference type="KEGG" id="dci:103512621"/>
<dbReference type="GeneID" id="103512621"/>
<accession>A0A1S3D887</accession>
<keyword evidence="3 17" id="KW-0240">DNA-directed RNA polymerase</keyword>
<dbReference type="PANTHER" id="PTHR12709">
    <property type="entry name" value="DNA-DIRECTED RNA POLYMERASE II, III"/>
    <property type="match status" value="1"/>
</dbReference>
<reference evidence="17" key="1">
    <citation type="submission" date="2025-08" db="UniProtKB">
        <authorList>
            <consortium name="RefSeq"/>
        </authorList>
    </citation>
    <scope>IDENTIFICATION</scope>
</reference>
<dbReference type="GO" id="GO:0003677">
    <property type="term" value="F:DNA binding"/>
    <property type="evidence" value="ECO:0007669"/>
    <property type="project" value="InterPro"/>
</dbReference>
<name>A0A1S3D887_DIACI</name>
<dbReference type="RefSeq" id="XP_008475615.1">
    <property type="nucleotide sequence ID" value="XM_008477393.2"/>
</dbReference>
<dbReference type="Pfam" id="PF03876">
    <property type="entry name" value="SHS2_Rpb7-N"/>
    <property type="match status" value="1"/>
</dbReference>
<evidence type="ECO:0000256" key="7">
    <source>
        <dbReference type="ARBA" id="ARBA00023163"/>
    </source>
</evidence>
<evidence type="ECO:0000259" key="14">
    <source>
        <dbReference type="Pfam" id="PF03876"/>
    </source>
</evidence>
<evidence type="ECO:0000256" key="2">
    <source>
        <dbReference type="ARBA" id="ARBA00009307"/>
    </source>
</evidence>
<gene>
    <name evidence="17" type="primary">LOC103512621</name>
</gene>
<dbReference type="STRING" id="121845.A0A1S3D887"/>
<evidence type="ECO:0000256" key="8">
    <source>
        <dbReference type="ARBA" id="ARBA00023242"/>
    </source>
</evidence>
<evidence type="ECO:0000259" key="15">
    <source>
        <dbReference type="Pfam" id="PF08292"/>
    </source>
</evidence>
<dbReference type="Proteomes" id="UP000079169">
    <property type="component" value="Unplaced"/>
</dbReference>
<dbReference type="InterPro" id="IPR036898">
    <property type="entry name" value="RNA_pol_Rpb7-like_N_sf"/>
</dbReference>
<evidence type="ECO:0000256" key="9">
    <source>
        <dbReference type="ARBA" id="ARBA00054245"/>
    </source>
</evidence>
<comment type="function">
    <text evidence="9">DNA-dependent RNA polymerase catalyzes the transcription of DNA into RNA using the four ribonucleoside triphosphates as substrates. Specific peripheric component of RNA polymerase III (Pol III) which synthesizes small non-coding RNAs including 5S rRNA, snRNAs, tRNAs and miRNAs from at least 500 distinct genomic loci. With CRCP/RPC9 forms a mobile stalk that protrudes from Pol III core and functions primarily in transcription initiation. Pol III plays a key role in sensing and limiting infection by intracellular bacteria and DNA viruses. Acts as nuclear and cytosolic DNA sensor involved in innate immune response. Can sense non-self dsDNA that serves as template for transcription into dsRNA. The non-self RNA polymerase III transcripts, such as Epstein-Barr virus-encoded RNAs (EBERs) induce type I interferon and NF-kappa-B through the RIG-I pathway.</text>
</comment>
<dbReference type="InterPro" id="IPR004519">
    <property type="entry name" value="RNAP_E/RPC8"/>
</dbReference>
<keyword evidence="4" id="KW-0399">Innate immunity</keyword>
<dbReference type="GO" id="GO:0006384">
    <property type="term" value="P:transcription initiation at RNA polymerase III promoter"/>
    <property type="evidence" value="ECO:0007669"/>
    <property type="project" value="TreeGrafter"/>
</dbReference>
<evidence type="ECO:0000256" key="1">
    <source>
        <dbReference type="ARBA" id="ARBA00004123"/>
    </source>
</evidence>
<comment type="subcellular location">
    <subcellularLocation>
        <location evidence="1">Nucleus</location>
    </subcellularLocation>
</comment>
<dbReference type="NCBIfam" id="TIGR00448">
    <property type="entry name" value="rpoE"/>
    <property type="match status" value="1"/>
</dbReference>